<dbReference type="PANTHER" id="PTHR46558">
    <property type="entry name" value="TRACRIPTIONAL REGULATORY PROTEIN-RELATED-RELATED"/>
    <property type="match status" value="1"/>
</dbReference>
<evidence type="ECO:0000256" key="1">
    <source>
        <dbReference type="ARBA" id="ARBA00023125"/>
    </source>
</evidence>
<dbReference type="Proteomes" id="UP000016649">
    <property type="component" value="Unassembled WGS sequence"/>
</dbReference>
<accession>A0ABN0NXR8</accession>
<dbReference type="CDD" id="cd00093">
    <property type="entry name" value="HTH_XRE"/>
    <property type="match status" value="1"/>
</dbReference>
<evidence type="ECO:0000313" key="5">
    <source>
        <dbReference type="Proteomes" id="UP000016649"/>
    </source>
</evidence>
<gene>
    <name evidence="4" type="ORF">HMPREF9193_01487</name>
</gene>
<dbReference type="Gene3D" id="1.10.260.40">
    <property type="entry name" value="lambda repressor-like DNA-binding domains"/>
    <property type="match status" value="1"/>
</dbReference>
<evidence type="ECO:0000259" key="3">
    <source>
        <dbReference type="PROSITE" id="PS50943"/>
    </source>
</evidence>
<keyword evidence="1 4" id="KW-0238">DNA-binding</keyword>
<dbReference type="EMBL" id="AWVH01000037">
    <property type="protein sequence ID" value="ERJ92327.1"/>
    <property type="molecule type" value="Genomic_DNA"/>
</dbReference>
<sequence>MNYAKIFAENLILQRKQRGLSQEQFAEELDVSRQAVSKWEAGINMPDIPKLIAIADKFGITIDSLLRSESSNSKEKIGDINRNEASINIISEGKTFQVKTGSTVYIKNEYEYISKIKIAGIPLVHIHTGRSHQCARGIIAIGNNAFGVIAIGGFAAGLLSFGGMSLGLLFAFGGIAVGSVSFGGFSVGALAFGGCAVGMLAAGGLAVGKEFAIGGTSIAPVSIGTNIEASFRVTQDTAAETINRYIEENAPYIPAFLRRIFCLFK</sequence>
<proteinExistence type="predicted"/>
<evidence type="ECO:0000256" key="2">
    <source>
        <dbReference type="SAM" id="Phobius"/>
    </source>
</evidence>
<reference evidence="4 5" key="1">
    <citation type="submission" date="2013-08" db="EMBL/GenBank/DDBJ databases">
        <authorList>
            <person name="Weinstock G."/>
            <person name="Sodergren E."/>
            <person name="Wylie T."/>
            <person name="Fulton L."/>
            <person name="Fulton R."/>
            <person name="Fronick C."/>
            <person name="O'Laughlin M."/>
            <person name="Godfrey J."/>
            <person name="Miner T."/>
            <person name="Herter B."/>
            <person name="Appelbaum E."/>
            <person name="Cordes M."/>
            <person name="Lek S."/>
            <person name="Wollam A."/>
            <person name="Pepin K.H."/>
            <person name="Palsikar V.B."/>
            <person name="Mitreva M."/>
            <person name="Wilson R.K."/>
        </authorList>
    </citation>
    <scope>NUCLEOTIDE SEQUENCE [LARGE SCALE GENOMIC DNA]</scope>
    <source>
        <strain evidence="4 5">ATCC 700332</strain>
    </source>
</reference>
<feature type="domain" description="HTH cro/C1-type" evidence="3">
    <location>
        <begin position="11"/>
        <end position="65"/>
    </location>
</feature>
<keyword evidence="5" id="KW-1185">Reference proteome</keyword>
<dbReference type="Pfam" id="PF01381">
    <property type="entry name" value="HTH_3"/>
    <property type="match status" value="1"/>
</dbReference>
<dbReference type="GO" id="GO:0003677">
    <property type="term" value="F:DNA binding"/>
    <property type="evidence" value="ECO:0007669"/>
    <property type="project" value="UniProtKB-KW"/>
</dbReference>
<dbReference type="InterPro" id="IPR001387">
    <property type="entry name" value="Cro/C1-type_HTH"/>
</dbReference>
<dbReference type="PROSITE" id="PS50943">
    <property type="entry name" value="HTH_CROC1"/>
    <property type="match status" value="1"/>
</dbReference>
<dbReference type="SMART" id="SM00530">
    <property type="entry name" value="HTH_XRE"/>
    <property type="match status" value="1"/>
</dbReference>
<protein>
    <submittedName>
        <fullName evidence="4">DNA-binding helix-turn-helix protein</fullName>
    </submittedName>
</protein>
<keyword evidence="2" id="KW-0812">Transmembrane</keyword>
<dbReference type="SUPFAM" id="SSF47413">
    <property type="entry name" value="lambda repressor-like DNA-binding domains"/>
    <property type="match status" value="1"/>
</dbReference>
<dbReference type="PANTHER" id="PTHR46558:SF11">
    <property type="entry name" value="HTH-TYPE TRANSCRIPTIONAL REGULATOR XRE"/>
    <property type="match status" value="1"/>
</dbReference>
<name>A0ABN0NXR8_TRELE</name>
<dbReference type="RefSeq" id="WP_021687689.1">
    <property type="nucleotide sequence ID" value="NZ_KI260569.1"/>
</dbReference>
<keyword evidence="2" id="KW-1133">Transmembrane helix</keyword>
<dbReference type="InterPro" id="IPR010982">
    <property type="entry name" value="Lambda_DNA-bd_dom_sf"/>
</dbReference>
<keyword evidence="2" id="KW-0472">Membrane</keyword>
<comment type="caution">
    <text evidence="4">The sequence shown here is derived from an EMBL/GenBank/DDBJ whole genome shotgun (WGS) entry which is preliminary data.</text>
</comment>
<evidence type="ECO:0000313" key="4">
    <source>
        <dbReference type="EMBL" id="ERJ92327.1"/>
    </source>
</evidence>
<organism evidence="4 5">
    <name type="scientific">Treponema lecithinolyticum ATCC 700332</name>
    <dbReference type="NCBI Taxonomy" id="1321815"/>
    <lineage>
        <taxon>Bacteria</taxon>
        <taxon>Pseudomonadati</taxon>
        <taxon>Spirochaetota</taxon>
        <taxon>Spirochaetia</taxon>
        <taxon>Spirochaetales</taxon>
        <taxon>Treponemataceae</taxon>
        <taxon>Treponema</taxon>
    </lineage>
</organism>
<feature type="transmembrane region" description="Helical" evidence="2">
    <location>
        <begin position="145"/>
        <end position="172"/>
    </location>
</feature>